<dbReference type="GO" id="GO:0005886">
    <property type="term" value="C:plasma membrane"/>
    <property type="evidence" value="ECO:0007669"/>
    <property type="project" value="UniProtKB-SubCell"/>
</dbReference>
<feature type="transmembrane region" description="Helical" evidence="7">
    <location>
        <begin position="157"/>
        <end position="177"/>
    </location>
</feature>
<dbReference type="PANTHER" id="PTHR40074:SF2">
    <property type="entry name" value="O-ACETYLTRANSFERASE WECH"/>
    <property type="match status" value="1"/>
</dbReference>
<evidence type="ECO:0000256" key="4">
    <source>
        <dbReference type="ARBA" id="ARBA00022692"/>
    </source>
</evidence>
<evidence type="ECO:0000256" key="3">
    <source>
        <dbReference type="ARBA" id="ARBA00022475"/>
    </source>
</evidence>
<feature type="transmembrane region" description="Helical" evidence="7">
    <location>
        <begin position="219"/>
        <end position="240"/>
    </location>
</feature>
<gene>
    <name evidence="9" type="primary">wecH</name>
    <name evidence="9" type="ORF">Mcate_02430</name>
</gene>
<dbReference type="Proteomes" id="UP000266089">
    <property type="component" value="Unassembled WGS sequence"/>
</dbReference>
<dbReference type="EMBL" id="QWKX01000082">
    <property type="protein sequence ID" value="RIH75038.1"/>
    <property type="molecule type" value="Genomic_DNA"/>
</dbReference>
<keyword evidence="4 7" id="KW-0812">Transmembrane</keyword>
<dbReference type="GO" id="GO:0009246">
    <property type="term" value="P:enterobacterial common antigen biosynthetic process"/>
    <property type="evidence" value="ECO:0007669"/>
    <property type="project" value="TreeGrafter"/>
</dbReference>
<accession>A0A399DV44</accession>
<comment type="caution">
    <text evidence="9">The sequence shown here is derived from an EMBL/GenBank/DDBJ whole genome shotgun (WGS) entry which is preliminary data.</text>
</comment>
<evidence type="ECO:0000313" key="9">
    <source>
        <dbReference type="EMBL" id="RIH75038.1"/>
    </source>
</evidence>
<evidence type="ECO:0000259" key="8">
    <source>
        <dbReference type="Pfam" id="PF01757"/>
    </source>
</evidence>
<dbReference type="Pfam" id="PF01757">
    <property type="entry name" value="Acyl_transf_3"/>
    <property type="match status" value="1"/>
</dbReference>
<evidence type="ECO:0000256" key="1">
    <source>
        <dbReference type="ARBA" id="ARBA00004651"/>
    </source>
</evidence>
<dbReference type="OrthoDB" id="9810469at2"/>
<keyword evidence="5 7" id="KW-1133">Transmembrane helix</keyword>
<evidence type="ECO:0000256" key="7">
    <source>
        <dbReference type="SAM" id="Phobius"/>
    </source>
</evidence>
<keyword evidence="9" id="KW-0012">Acyltransferase</keyword>
<protein>
    <submittedName>
        <fullName evidence="9">O-acetyltransferase WecH</fullName>
        <ecNumber evidence="9">2.3.1.-</ecNumber>
    </submittedName>
</protein>
<evidence type="ECO:0000256" key="2">
    <source>
        <dbReference type="ARBA" id="ARBA00007400"/>
    </source>
</evidence>
<feature type="transmembrane region" description="Helical" evidence="7">
    <location>
        <begin position="314"/>
        <end position="336"/>
    </location>
</feature>
<feature type="transmembrane region" description="Helical" evidence="7">
    <location>
        <begin position="133"/>
        <end position="150"/>
    </location>
</feature>
<comment type="similarity">
    <text evidence="2">Belongs to the acyltransferase 3 family.</text>
</comment>
<keyword evidence="3" id="KW-1003">Cell membrane</keyword>
<evidence type="ECO:0000256" key="6">
    <source>
        <dbReference type="ARBA" id="ARBA00023136"/>
    </source>
</evidence>
<feature type="transmembrane region" description="Helical" evidence="7">
    <location>
        <begin position="56"/>
        <end position="76"/>
    </location>
</feature>
<feature type="transmembrane region" description="Helical" evidence="7">
    <location>
        <begin position="189"/>
        <end position="207"/>
    </location>
</feature>
<reference evidence="9 10" key="1">
    <citation type="submission" date="2018-08" db="EMBL/GenBank/DDBJ databases">
        <title>Meiothermus cateniformans JCM 15151 genome sequencing project.</title>
        <authorList>
            <person name="Da Costa M.S."/>
            <person name="Albuquerque L."/>
            <person name="Raposo P."/>
            <person name="Froufe H.J.C."/>
            <person name="Barroso C.S."/>
            <person name="Egas C."/>
        </authorList>
    </citation>
    <scope>NUCLEOTIDE SEQUENCE [LARGE SCALE GENOMIC DNA]</scope>
    <source>
        <strain evidence="9 10">JCM 15151</strain>
    </source>
</reference>
<dbReference type="EC" id="2.3.1.-" evidence="9"/>
<feature type="domain" description="Acyltransferase 3" evidence="8">
    <location>
        <begin position="14"/>
        <end position="332"/>
    </location>
</feature>
<organism evidence="9 10">
    <name type="scientific">Meiothermus taiwanensis</name>
    <dbReference type="NCBI Taxonomy" id="172827"/>
    <lineage>
        <taxon>Bacteria</taxon>
        <taxon>Thermotogati</taxon>
        <taxon>Deinococcota</taxon>
        <taxon>Deinococci</taxon>
        <taxon>Thermales</taxon>
        <taxon>Thermaceae</taxon>
        <taxon>Meiothermus</taxon>
    </lineage>
</organism>
<evidence type="ECO:0000256" key="5">
    <source>
        <dbReference type="ARBA" id="ARBA00022989"/>
    </source>
</evidence>
<dbReference type="AlphaFoldDB" id="A0A399DV44"/>
<dbReference type="InterPro" id="IPR002656">
    <property type="entry name" value="Acyl_transf_3_dom"/>
</dbReference>
<evidence type="ECO:0000313" key="10">
    <source>
        <dbReference type="Proteomes" id="UP000266089"/>
    </source>
</evidence>
<feature type="transmembrane region" description="Helical" evidence="7">
    <location>
        <begin position="88"/>
        <end position="108"/>
    </location>
</feature>
<name>A0A399DV44_9DEIN</name>
<dbReference type="PANTHER" id="PTHR40074">
    <property type="entry name" value="O-ACETYLTRANSFERASE WECH"/>
    <property type="match status" value="1"/>
</dbReference>
<comment type="subcellular location">
    <subcellularLocation>
        <location evidence="1">Cell membrane</location>
        <topology evidence="1">Multi-pass membrane protein</topology>
    </subcellularLocation>
</comment>
<sequence length="349" mass="39930">MSSSLSTATHNPLPWVDIYRGIAILGVLVAHVGGRFLREVPQDSEHWWLIATANRLLAWVVPAFLFLSTILIGNSLLRSNQPYSWARLRPVVVPYLVWTGIYLLFRLYEGNLPPLTLERISIYLLWGKSYFHLYYMVLAIQLVLLMPLLLPVLRRKVPAWAVLLTSIGLTLAFYWINRLHWQIPFPGSTLIWYLPTLAVALTLVNEMHRLDQILPRYRVWGLVLLGLGMSLYLPLAYDAIRNIPVNTFQYQVGYWVYSSAISFVLISVAIWLSRTRLSTALQFLGRYSLHIYLIHPLVIRLLERIPQFPEPLGVSPAFTIYVALSLLIPLAVGVLARRLRASGFLFGRA</sequence>
<feature type="transmembrane region" description="Helical" evidence="7">
    <location>
        <begin position="284"/>
        <end position="302"/>
    </location>
</feature>
<proteinExistence type="inferred from homology"/>
<dbReference type="RefSeq" id="WP_043982113.1">
    <property type="nucleotide sequence ID" value="NZ_JBHSXZ010000069.1"/>
</dbReference>
<dbReference type="GO" id="GO:0016413">
    <property type="term" value="F:O-acetyltransferase activity"/>
    <property type="evidence" value="ECO:0007669"/>
    <property type="project" value="TreeGrafter"/>
</dbReference>
<feature type="transmembrane region" description="Helical" evidence="7">
    <location>
        <begin position="252"/>
        <end position="272"/>
    </location>
</feature>
<keyword evidence="6 7" id="KW-0472">Membrane</keyword>
<keyword evidence="9" id="KW-0808">Transferase</keyword>